<keyword evidence="1 7" id="KW-0812">Transmembrane</keyword>
<gene>
    <name evidence="9" type="ORF">HETIRDRAFT_314219</name>
</gene>
<evidence type="ECO:0000256" key="4">
    <source>
        <dbReference type="ARBA" id="ARBA00023136"/>
    </source>
</evidence>
<evidence type="ECO:0000259" key="8">
    <source>
        <dbReference type="PROSITE" id="PS50076"/>
    </source>
</evidence>
<comment type="subcellular location">
    <subcellularLocation>
        <location evidence="5">Endomembrane system</location>
        <topology evidence="5">Single-pass membrane protein</topology>
    </subcellularLocation>
</comment>
<name>W4KDV9_HETIT</name>
<evidence type="ECO:0000256" key="7">
    <source>
        <dbReference type="SAM" id="Phobius"/>
    </source>
</evidence>
<dbReference type="InParanoid" id="W4KDV9"/>
<feature type="region of interest" description="Disordered" evidence="6">
    <location>
        <begin position="266"/>
        <end position="330"/>
    </location>
</feature>
<dbReference type="Proteomes" id="UP000030671">
    <property type="component" value="Unassembled WGS sequence"/>
</dbReference>
<evidence type="ECO:0000256" key="2">
    <source>
        <dbReference type="ARBA" id="ARBA00022729"/>
    </source>
</evidence>
<protein>
    <recommendedName>
        <fullName evidence="8">J domain-containing protein</fullName>
    </recommendedName>
</protein>
<dbReference type="Gene3D" id="1.10.287.110">
    <property type="entry name" value="DnaJ domain"/>
    <property type="match status" value="1"/>
</dbReference>
<dbReference type="PANTHER" id="PTHR44653">
    <property type="entry name" value="DNAJ HOMOLOG SUBFAMILY C MEMBER 1"/>
    <property type="match status" value="1"/>
</dbReference>
<dbReference type="PANTHER" id="PTHR44653:SF2">
    <property type="entry name" value="DNAJ HOMOLOG SUBFAMILY C MEMBER 1"/>
    <property type="match status" value="1"/>
</dbReference>
<sequence length="330" mass="36421">MDKSELLSRVERIVTLTTVCRAKEDHEIFDLVSSLEAAEGKGTTFYSWLDVSPTATTPEIARAYRKKSIQLHPDKNPGVKGIHDRFARLGVVSTILRNEEGRKRYDFFYKNGVPRWRGTGYYYSRFRPGLGTVFVFLVTVTSAFHYIALRLNYARDVARVEFIIREAKTAAWGQKLSPIEGRRKVKVNLGGGARYDDEGNVIPGRMIDMVVEGNGDVFMYESDGSLHPVGAHMATPASVRSTWFIALMTSQFAKVYGRVTGQNTAHVQDEDAETEDGVSATGTDSDLPELEYPEQANGKGKGSSSAAVAASGKEAAVKAGGKRRKAVKRR</sequence>
<evidence type="ECO:0000256" key="5">
    <source>
        <dbReference type="ARBA" id="ARBA00037847"/>
    </source>
</evidence>
<evidence type="ECO:0000313" key="10">
    <source>
        <dbReference type="Proteomes" id="UP000030671"/>
    </source>
</evidence>
<evidence type="ECO:0000256" key="1">
    <source>
        <dbReference type="ARBA" id="ARBA00022692"/>
    </source>
</evidence>
<dbReference type="OrthoDB" id="413400at2759"/>
<feature type="compositionally biased region" description="Basic residues" evidence="6">
    <location>
        <begin position="320"/>
        <end position="330"/>
    </location>
</feature>
<dbReference type="InterPro" id="IPR052606">
    <property type="entry name" value="DnaJ_domain_protein"/>
</dbReference>
<dbReference type="CDD" id="cd06257">
    <property type="entry name" value="DnaJ"/>
    <property type="match status" value="1"/>
</dbReference>
<dbReference type="GO" id="GO:0012505">
    <property type="term" value="C:endomembrane system"/>
    <property type="evidence" value="ECO:0007669"/>
    <property type="project" value="UniProtKB-SubCell"/>
</dbReference>
<dbReference type="PRINTS" id="PR00625">
    <property type="entry name" value="JDOMAIN"/>
</dbReference>
<proteinExistence type="predicted"/>
<evidence type="ECO:0000256" key="3">
    <source>
        <dbReference type="ARBA" id="ARBA00022989"/>
    </source>
</evidence>
<dbReference type="InterPro" id="IPR001623">
    <property type="entry name" value="DnaJ_domain"/>
</dbReference>
<dbReference type="HOGENOM" id="CLU_037236_0_1_1"/>
<dbReference type="SUPFAM" id="SSF46565">
    <property type="entry name" value="Chaperone J-domain"/>
    <property type="match status" value="1"/>
</dbReference>
<dbReference type="SMART" id="SM00271">
    <property type="entry name" value="DnaJ"/>
    <property type="match status" value="1"/>
</dbReference>
<dbReference type="KEGG" id="hir:HETIRDRAFT_314219"/>
<dbReference type="STRING" id="747525.W4KDV9"/>
<dbReference type="Pfam" id="PF00226">
    <property type="entry name" value="DnaJ"/>
    <property type="match status" value="1"/>
</dbReference>
<evidence type="ECO:0000256" key="6">
    <source>
        <dbReference type="SAM" id="MobiDB-lite"/>
    </source>
</evidence>
<accession>W4KDV9</accession>
<feature type="transmembrane region" description="Helical" evidence="7">
    <location>
        <begin position="129"/>
        <end position="149"/>
    </location>
</feature>
<feature type="compositionally biased region" description="Low complexity" evidence="6">
    <location>
        <begin position="302"/>
        <end position="319"/>
    </location>
</feature>
<dbReference type="FunCoup" id="W4KDV9">
    <property type="interactions" value="83"/>
</dbReference>
<dbReference type="InterPro" id="IPR036869">
    <property type="entry name" value="J_dom_sf"/>
</dbReference>
<dbReference type="eggNOG" id="KOG0724">
    <property type="taxonomic scope" value="Eukaryota"/>
</dbReference>
<organism evidence="9 10">
    <name type="scientific">Heterobasidion irregulare (strain TC 32-1)</name>
    <dbReference type="NCBI Taxonomy" id="747525"/>
    <lineage>
        <taxon>Eukaryota</taxon>
        <taxon>Fungi</taxon>
        <taxon>Dikarya</taxon>
        <taxon>Basidiomycota</taxon>
        <taxon>Agaricomycotina</taxon>
        <taxon>Agaricomycetes</taxon>
        <taxon>Russulales</taxon>
        <taxon>Bondarzewiaceae</taxon>
        <taxon>Heterobasidion</taxon>
        <taxon>Heterobasidion annosum species complex</taxon>
    </lineage>
</organism>
<keyword evidence="4 7" id="KW-0472">Membrane</keyword>
<dbReference type="AlphaFoldDB" id="W4KDV9"/>
<dbReference type="PROSITE" id="PS50076">
    <property type="entry name" value="DNAJ_2"/>
    <property type="match status" value="1"/>
</dbReference>
<dbReference type="RefSeq" id="XP_009543715.1">
    <property type="nucleotide sequence ID" value="XM_009545420.1"/>
</dbReference>
<dbReference type="GeneID" id="20670105"/>
<evidence type="ECO:0000313" key="9">
    <source>
        <dbReference type="EMBL" id="ETW83993.1"/>
    </source>
</evidence>
<reference evidence="9 10" key="1">
    <citation type="journal article" date="2012" name="New Phytol.">
        <title>Insight into trade-off between wood decay and parasitism from the genome of a fungal forest pathogen.</title>
        <authorList>
            <person name="Olson A."/>
            <person name="Aerts A."/>
            <person name="Asiegbu F."/>
            <person name="Belbahri L."/>
            <person name="Bouzid O."/>
            <person name="Broberg A."/>
            <person name="Canback B."/>
            <person name="Coutinho P.M."/>
            <person name="Cullen D."/>
            <person name="Dalman K."/>
            <person name="Deflorio G."/>
            <person name="van Diepen L.T."/>
            <person name="Dunand C."/>
            <person name="Duplessis S."/>
            <person name="Durling M."/>
            <person name="Gonthier P."/>
            <person name="Grimwood J."/>
            <person name="Fossdal C.G."/>
            <person name="Hansson D."/>
            <person name="Henrissat B."/>
            <person name="Hietala A."/>
            <person name="Himmelstrand K."/>
            <person name="Hoffmeister D."/>
            <person name="Hogberg N."/>
            <person name="James T.Y."/>
            <person name="Karlsson M."/>
            <person name="Kohler A."/>
            <person name="Kues U."/>
            <person name="Lee Y.H."/>
            <person name="Lin Y.C."/>
            <person name="Lind M."/>
            <person name="Lindquist E."/>
            <person name="Lombard V."/>
            <person name="Lucas S."/>
            <person name="Lunden K."/>
            <person name="Morin E."/>
            <person name="Murat C."/>
            <person name="Park J."/>
            <person name="Raffaello T."/>
            <person name="Rouze P."/>
            <person name="Salamov A."/>
            <person name="Schmutz J."/>
            <person name="Solheim H."/>
            <person name="Stahlberg J."/>
            <person name="Velez H."/>
            <person name="de Vries R.P."/>
            <person name="Wiebenga A."/>
            <person name="Woodward S."/>
            <person name="Yakovlev I."/>
            <person name="Garbelotto M."/>
            <person name="Martin F."/>
            <person name="Grigoriev I.V."/>
            <person name="Stenlid J."/>
        </authorList>
    </citation>
    <scope>NUCLEOTIDE SEQUENCE [LARGE SCALE GENOMIC DNA]</scope>
    <source>
        <strain evidence="9 10">TC 32-1</strain>
    </source>
</reference>
<keyword evidence="10" id="KW-1185">Reference proteome</keyword>
<keyword evidence="3 7" id="KW-1133">Transmembrane helix</keyword>
<keyword evidence="2" id="KW-0732">Signal</keyword>
<feature type="domain" description="J" evidence="8">
    <location>
        <begin position="44"/>
        <end position="109"/>
    </location>
</feature>
<dbReference type="EMBL" id="KI925456">
    <property type="protein sequence ID" value="ETW83993.1"/>
    <property type="molecule type" value="Genomic_DNA"/>
</dbReference>